<name>X1E6M1_9ZZZZ</name>
<comment type="caution">
    <text evidence="1">The sequence shown here is derived from an EMBL/GenBank/DDBJ whole genome shotgun (WGS) entry which is preliminary data.</text>
</comment>
<reference evidence="1" key="1">
    <citation type="journal article" date="2014" name="Front. Microbiol.">
        <title>High frequency of phylogenetically diverse reductive dehalogenase-homologous genes in deep subseafloor sedimentary metagenomes.</title>
        <authorList>
            <person name="Kawai M."/>
            <person name="Futagami T."/>
            <person name="Toyoda A."/>
            <person name="Takaki Y."/>
            <person name="Nishi S."/>
            <person name="Hori S."/>
            <person name="Arai W."/>
            <person name="Tsubouchi T."/>
            <person name="Morono Y."/>
            <person name="Uchiyama I."/>
            <person name="Ito T."/>
            <person name="Fujiyama A."/>
            <person name="Inagaki F."/>
            <person name="Takami H."/>
        </authorList>
    </citation>
    <scope>NUCLEOTIDE SEQUENCE</scope>
    <source>
        <strain evidence="1">Expedition CK06-06</strain>
    </source>
</reference>
<dbReference type="AlphaFoldDB" id="X1E6M1"/>
<dbReference type="EMBL" id="BART01040401">
    <property type="protein sequence ID" value="GAH28916.1"/>
    <property type="molecule type" value="Genomic_DNA"/>
</dbReference>
<proteinExistence type="predicted"/>
<organism evidence="1">
    <name type="scientific">marine sediment metagenome</name>
    <dbReference type="NCBI Taxonomy" id="412755"/>
    <lineage>
        <taxon>unclassified sequences</taxon>
        <taxon>metagenomes</taxon>
        <taxon>ecological metagenomes</taxon>
    </lineage>
</organism>
<sequence length="95" mass="10632">IVFFRTEQDLVSIPFTFARTLLKVEPNVNIPFPTVPIKFTKDLWESQRPIAGEAMKHLLEHRTTTLNVFTASGKTVVCAYLAAELSSLQSNGLIL</sequence>
<evidence type="ECO:0000313" key="1">
    <source>
        <dbReference type="EMBL" id="GAH28916.1"/>
    </source>
</evidence>
<protein>
    <submittedName>
        <fullName evidence="1">Uncharacterized protein</fullName>
    </submittedName>
</protein>
<feature type="non-terminal residue" evidence="1">
    <location>
        <position position="95"/>
    </location>
</feature>
<gene>
    <name evidence="1" type="ORF">S01H4_65784</name>
</gene>
<feature type="non-terminal residue" evidence="1">
    <location>
        <position position="1"/>
    </location>
</feature>
<accession>X1E6M1</accession>